<dbReference type="InterPro" id="IPR009282">
    <property type="entry name" value="DUF937"/>
</dbReference>
<proteinExistence type="predicted"/>
<dbReference type="Proteomes" id="UP000632154">
    <property type="component" value="Unassembled WGS sequence"/>
</dbReference>
<evidence type="ECO:0000313" key="3">
    <source>
        <dbReference type="Proteomes" id="UP000632154"/>
    </source>
</evidence>
<name>A0ABQ3KAB4_9DEIO</name>
<reference evidence="3" key="1">
    <citation type="journal article" date="2019" name="Int. J. Syst. Evol. Microbiol.">
        <title>The Global Catalogue of Microorganisms (GCM) 10K type strain sequencing project: providing services to taxonomists for standard genome sequencing and annotation.</title>
        <authorList>
            <consortium name="The Broad Institute Genomics Platform"/>
            <consortium name="The Broad Institute Genome Sequencing Center for Infectious Disease"/>
            <person name="Wu L."/>
            <person name="Ma J."/>
        </authorList>
    </citation>
    <scope>NUCLEOTIDE SEQUENCE [LARGE SCALE GENOMIC DNA]</scope>
    <source>
        <strain evidence="3">CGMCC 1.18439</strain>
    </source>
</reference>
<dbReference type="Pfam" id="PF06078">
    <property type="entry name" value="DUF937"/>
    <property type="match status" value="2"/>
</dbReference>
<protein>
    <recommendedName>
        <fullName evidence="4">DUF937 domain-containing protein</fullName>
    </recommendedName>
</protein>
<dbReference type="EMBL" id="BNAL01000013">
    <property type="protein sequence ID" value="GHG02211.1"/>
    <property type="molecule type" value="Genomic_DNA"/>
</dbReference>
<feature type="region of interest" description="Disordered" evidence="1">
    <location>
        <begin position="743"/>
        <end position="777"/>
    </location>
</feature>
<feature type="compositionally biased region" description="Low complexity" evidence="1">
    <location>
        <begin position="333"/>
        <end position="349"/>
    </location>
</feature>
<evidence type="ECO:0000256" key="1">
    <source>
        <dbReference type="SAM" id="MobiDB-lite"/>
    </source>
</evidence>
<dbReference type="RefSeq" id="WP_189642875.1">
    <property type="nucleotide sequence ID" value="NZ_BNAL01000013.1"/>
</dbReference>
<feature type="region of interest" description="Disordered" evidence="1">
    <location>
        <begin position="176"/>
        <end position="243"/>
    </location>
</feature>
<feature type="compositionally biased region" description="Low complexity" evidence="1">
    <location>
        <begin position="222"/>
        <end position="237"/>
    </location>
</feature>
<accession>A0ABQ3KAB4</accession>
<feature type="compositionally biased region" description="Low complexity" evidence="1">
    <location>
        <begin position="289"/>
        <end position="299"/>
    </location>
</feature>
<feature type="compositionally biased region" description="Low complexity" evidence="1">
    <location>
        <begin position="376"/>
        <end position="388"/>
    </location>
</feature>
<feature type="compositionally biased region" description="Pro residues" evidence="1">
    <location>
        <begin position="695"/>
        <end position="709"/>
    </location>
</feature>
<feature type="region of interest" description="Disordered" evidence="1">
    <location>
        <begin position="320"/>
        <end position="408"/>
    </location>
</feature>
<feature type="region of interest" description="Disordered" evidence="1">
    <location>
        <begin position="421"/>
        <end position="443"/>
    </location>
</feature>
<feature type="region of interest" description="Disordered" evidence="1">
    <location>
        <begin position="668"/>
        <end position="710"/>
    </location>
</feature>
<comment type="caution">
    <text evidence="2">The sequence shown here is derived from an EMBL/GenBank/DDBJ whole genome shotgun (WGS) entry which is preliminary data.</text>
</comment>
<sequence length="976" mass="98937">MNIEELFRSRFGPESARELGQALGLEPELTARLLDRAVRSQLETVAQHAKSDAGRTQVLDAIANLPQFRGVSHALTEQGGAASLQLAGELLSPSLLGDDQTDLAGQLSRVEGAPQSSIMALMNMSLPLLLSFIGQAGVNEHTITGVMSTIRASGVRPRAAGGSYVSRAAGVNAPHFVDGGQAPAGETKKSAEAEAPAAPKVTAGGVPAVPPSQVQTPEGQKSEPQQLKLQQPEPELAQDTDYSKSSVVSALLDGAEVPEPGAVQRPAHPVAPTAPVKENPYRSQEAEQAEAPQADPELAQDTDYSKSSVVSALLDGAEVASPASVPPAPVPPAQAQAPQVPQTPATKVPATPPAAPVVGSVEVRASATDSQRPQADKPQQAQQDAPSQPTSPTPPQAATGGPSPEALAAAAAAAGIGAGVVRPPTAQAQPPAGSPWKSPQPVVVGAQPSATAVRPAAPVAASAVPAAPVISADSLAAAFRQQFSAEGLGALGEAAGFGRRDAGRAVQGTAAVLLSALAQKGRDEKGAAELLSLSSEYDRVTEGDGLNTALLGNRAELGALEVRGLSVLPRLLDNPSQVGGRLGTALGTSGEQAGRLLALLTPFVLGLLGNRARAGQLDAAGLSRVLGGLDAGRLESLLPEGLGVLKSLLGTQLFGAAPKERATLLETKQAKAAPAPGTPVTETAVSGKPAAPVQPLTPEPPRPVAPPPAPERRGGFPWWLLLLPLLAGLAWYFTQDRTEQPLPAPVTQTETTQTISEAATTETTGTTETVTTDAAAPVTEPAASAVAASDTVVVTAPAAGEVVPDTGFTMSGTGQPDTTYQLLEDGVSVGTFSADAAGAWTADVAAPAVGEHIYSVQDDTGTEVLSVPVTVEATEAAAACSEPMTLSLNDGETVSAPFRFGGVGDASGYQVRVLRGSEEIGTKDITLAANCTWNYLSQPGGAAGTTDAITYEVRSLDDLGGAPLQTINLNVVQAGE</sequence>
<organism evidence="2 3">
    <name type="scientific">Deinococcus piscis</name>
    <dbReference type="NCBI Taxonomy" id="394230"/>
    <lineage>
        <taxon>Bacteria</taxon>
        <taxon>Thermotogati</taxon>
        <taxon>Deinococcota</taxon>
        <taxon>Deinococci</taxon>
        <taxon>Deinococcales</taxon>
        <taxon>Deinococcaceae</taxon>
        <taxon>Deinococcus</taxon>
    </lineage>
</organism>
<feature type="compositionally biased region" description="Low complexity" evidence="1">
    <location>
        <begin position="745"/>
        <end position="777"/>
    </location>
</feature>
<keyword evidence="3" id="KW-1185">Reference proteome</keyword>
<evidence type="ECO:0000313" key="2">
    <source>
        <dbReference type="EMBL" id="GHG02211.1"/>
    </source>
</evidence>
<gene>
    <name evidence="2" type="ORF">GCM10017783_13110</name>
</gene>
<evidence type="ECO:0008006" key="4">
    <source>
        <dbReference type="Google" id="ProtNLM"/>
    </source>
</evidence>
<feature type="region of interest" description="Disordered" evidence="1">
    <location>
        <begin position="259"/>
        <end position="305"/>
    </location>
</feature>
<feature type="compositionally biased region" description="Low complexity" evidence="1">
    <location>
        <begin position="396"/>
        <end position="408"/>
    </location>
</feature>